<keyword evidence="2" id="KW-0472">Membrane</keyword>
<dbReference type="Gene3D" id="1.10.150.20">
    <property type="entry name" value="5' to 3' exonuclease, C-terminal subdomain"/>
    <property type="match status" value="1"/>
</dbReference>
<feature type="region of interest" description="Disordered" evidence="1">
    <location>
        <begin position="473"/>
        <end position="501"/>
    </location>
</feature>
<accession>A0ABY9WWU9</accession>
<feature type="region of interest" description="Disordered" evidence="1">
    <location>
        <begin position="434"/>
        <end position="456"/>
    </location>
</feature>
<gene>
    <name evidence="3" type="ORF">F0U60_28335</name>
</gene>
<feature type="compositionally biased region" description="Gly residues" evidence="1">
    <location>
        <begin position="477"/>
        <end position="488"/>
    </location>
</feature>
<feature type="transmembrane region" description="Helical" evidence="2">
    <location>
        <begin position="38"/>
        <end position="56"/>
    </location>
</feature>
<reference evidence="3 4" key="1">
    <citation type="submission" date="2019-08" db="EMBL/GenBank/DDBJ databases">
        <title>Archangium and Cystobacter genomes.</title>
        <authorList>
            <person name="Chen I.-C.K."/>
            <person name="Wielgoss S."/>
        </authorList>
    </citation>
    <scope>NUCLEOTIDE SEQUENCE [LARGE SCALE GENOMIC DNA]</scope>
    <source>
        <strain evidence="3 4">Cbm 6</strain>
    </source>
</reference>
<feature type="transmembrane region" description="Helical" evidence="2">
    <location>
        <begin position="89"/>
        <end position="111"/>
    </location>
</feature>
<keyword evidence="2" id="KW-1133">Transmembrane helix</keyword>
<feature type="transmembrane region" description="Helical" evidence="2">
    <location>
        <begin position="148"/>
        <end position="169"/>
    </location>
</feature>
<organism evidence="3 4">
    <name type="scientific">Archangium minus</name>
    <dbReference type="NCBI Taxonomy" id="83450"/>
    <lineage>
        <taxon>Bacteria</taxon>
        <taxon>Pseudomonadati</taxon>
        <taxon>Myxococcota</taxon>
        <taxon>Myxococcia</taxon>
        <taxon>Myxococcales</taxon>
        <taxon>Cystobacterineae</taxon>
        <taxon>Archangiaceae</taxon>
        <taxon>Archangium</taxon>
    </lineage>
</organism>
<feature type="transmembrane region" description="Helical" evidence="2">
    <location>
        <begin position="63"/>
        <end position="83"/>
    </location>
</feature>
<keyword evidence="4" id="KW-1185">Reference proteome</keyword>
<proteinExistence type="predicted"/>
<dbReference type="Proteomes" id="UP001611383">
    <property type="component" value="Chromosome"/>
</dbReference>
<name>A0ABY9WWU9_9BACT</name>
<protein>
    <submittedName>
        <fullName evidence="3">Uncharacterized protein</fullName>
    </submittedName>
</protein>
<evidence type="ECO:0000256" key="2">
    <source>
        <dbReference type="SAM" id="Phobius"/>
    </source>
</evidence>
<feature type="transmembrane region" description="Helical" evidence="2">
    <location>
        <begin position="225"/>
        <end position="248"/>
    </location>
</feature>
<dbReference type="RefSeq" id="WP_395804119.1">
    <property type="nucleotide sequence ID" value="NZ_CP043494.1"/>
</dbReference>
<keyword evidence="2" id="KW-0812">Transmembrane</keyword>
<evidence type="ECO:0000313" key="3">
    <source>
        <dbReference type="EMBL" id="WNG47597.1"/>
    </source>
</evidence>
<dbReference type="EMBL" id="CP043494">
    <property type="protein sequence ID" value="WNG47597.1"/>
    <property type="molecule type" value="Genomic_DNA"/>
</dbReference>
<feature type="transmembrane region" description="Helical" evidence="2">
    <location>
        <begin position="189"/>
        <end position="213"/>
    </location>
</feature>
<evidence type="ECO:0000313" key="4">
    <source>
        <dbReference type="Proteomes" id="UP001611383"/>
    </source>
</evidence>
<evidence type="ECO:0000256" key="1">
    <source>
        <dbReference type="SAM" id="MobiDB-lite"/>
    </source>
</evidence>
<feature type="compositionally biased region" description="Polar residues" evidence="1">
    <location>
        <begin position="442"/>
        <end position="451"/>
    </location>
</feature>
<sequence length="501" mass="54152">MLIILSIFVPPELRIPTSVGTAIEFIRGLMGLGVITPSRLFLGLLVTGSIAMLLLFKDNQGLRLVLGLVVGGLTVIGVGGNLLDPQVVWGWTLAALPALLVVNHGLYLALIKPRFITEEVRQKVVQPQGQLKELFDSSDRYFSSTNIALRYGLSALVIFAIGTIIFFCLNPVTDWALNTTLLKNDKEWITYPTLEAARFGAVGAYVYVLLYLGQRGFRHDITSGAAFWCAVTLALGPIFSAVFSKVWLPQGPQGATNWTTQAMYFVVGLSPRHIAKFVEQLARRLTLDPGKQPPPDRTTPLTTIRGITPQVEERLIEEGIFDTASLATADPLRLQRATHFDKHQILGWIDAAILVHTLPDSWSDLEKKGIRGATDLVWYVQQPGGSTGVGLAALASSPLTRGLLEDICRRLEADVQVQRILLLEKLTAKELAVEETRETEKNPGSAQQSPPSELAVDSLAKALMRTALPVATLLVGGPDGGGPGGGDGSQAADNRKQKGSG</sequence>